<dbReference type="CDD" id="cd06257">
    <property type="entry name" value="DnaJ"/>
    <property type="match status" value="1"/>
</dbReference>
<sequence>MAASSAPHPSELCSQCSIPIEFDEDEFLVDMCVACDRVRHRRLSAERRRSSDASEPCSPDSVMAAGFEGLSVEAKSAATGQTVEFAPPKTTFVFGAEPTAQRPPVPTQWQLRVSGLHPDVSAMQAAPSPAICSETNRQAAEEWLDKARKRHEAGDDAAALRFCEKSLRLHEGNEAAAQLAAHLRKFGAGTPMAEAAARVLKLGPRENAAVLQLSATQAASADAVRAAYRKLALLLHPDKNQARQAEAAFKRLQVAYEALSAQASGTGGGGGPSTRPSGGSSGGSSRGEYSDDECFCTRCGEYCEYGEELCEECAEEERDRAFEAAYRRGRGAYSSHTSRCYDCGRPYSPPASYCGSKPMCWDCRDGYESDDDYGRYGGYRYGFY</sequence>
<name>A0A0D3KHE0_EMIH1</name>
<reference evidence="4" key="1">
    <citation type="journal article" date="2013" name="Nature">
        <title>Pan genome of the phytoplankton Emiliania underpins its global distribution.</title>
        <authorList>
            <person name="Read B.A."/>
            <person name="Kegel J."/>
            <person name="Klute M.J."/>
            <person name="Kuo A."/>
            <person name="Lefebvre S.C."/>
            <person name="Maumus F."/>
            <person name="Mayer C."/>
            <person name="Miller J."/>
            <person name="Monier A."/>
            <person name="Salamov A."/>
            <person name="Young J."/>
            <person name="Aguilar M."/>
            <person name="Claverie J.M."/>
            <person name="Frickenhaus S."/>
            <person name="Gonzalez K."/>
            <person name="Herman E.K."/>
            <person name="Lin Y.C."/>
            <person name="Napier J."/>
            <person name="Ogata H."/>
            <person name="Sarno A.F."/>
            <person name="Shmutz J."/>
            <person name="Schroeder D."/>
            <person name="de Vargas C."/>
            <person name="Verret F."/>
            <person name="von Dassow P."/>
            <person name="Valentin K."/>
            <person name="Van de Peer Y."/>
            <person name="Wheeler G."/>
            <person name="Dacks J.B."/>
            <person name="Delwiche C.F."/>
            <person name="Dyhrman S.T."/>
            <person name="Glockner G."/>
            <person name="John U."/>
            <person name="Richards T."/>
            <person name="Worden A.Z."/>
            <person name="Zhang X."/>
            <person name="Grigoriev I.V."/>
            <person name="Allen A.E."/>
            <person name="Bidle K."/>
            <person name="Borodovsky M."/>
            <person name="Bowler C."/>
            <person name="Brownlee C."/>
            <person name="Cock J.M."/>
            <person name="Elias M."/>
            <person name="Gladyshev V.N."/>
            <person name="Groth M."/>
            <person name="Guda C."/>
            <person name="Hadaegh A."/>
            <person name="Iglesias-Rodriguez M.D."/>
            <person name="Jenkins J."/>
            <person name="Jones B.M."/>
            <person name="Lawson T."/>
            <person name="Leese F."/>
            <person name="Lindquist E."/>
            <person name="Lobanov A."/>
            <person name="Lomsadze A."/>
            <person name="Malik S.B."/>
            <person name="Marsh M.E."/>
            <person name="Mackinder L."/>
            <person name="Mock T."/>
            <person name="Mueller-Roeber B."/>
            <person name="Pagarete A."/>
            <person name="Parker M."/>
            <person name="Probert I."/>
            <person name="Quesneville H."/>
            <person name="Raines C."/>
            <person name="Rensing S.A."/>
            <person name="Riano-Pachon D.M."/>
            <person name="Richier S."/>
            <person name="Rokitta S."/>
            <person name="Shiraiwa Y."/>
            <person name="Soanes D.M."/>
            <person name="van der Giezen M."/>
            <person name="Wahlund T.M."/>
            <person name="Williams B."/>
            <person name="Wilson W."/>
            <person name="Wolfe G."/>
            <person name="Wurch L.L."/>
        </authorList>
    </citation>
    <scope>NUCLEOTIDE SEQUENCE</scope>
</reference>
<dbReference type="SMART" id="SM00271">
    <property type="entry name" value="DnaJ"/>
    <property type="match status" value="1"/>
</dbReference>
<reference evidence="3" key="2">
    <citation type="submission" date="2024-10" db="UniProtKB">
        <authorList>
            <consortium name="EnsemblProtists"/>
        </authorList>
    </citation>
    <scope>IDENTIFICATION</scope>
</reference>
<dbReference type="SUPFAM" id="SSF46565">
    <property type="entry name" value="Chaperone J-domain"/>
    <property type="match status" value="1"/>
</dbReference>
<dbReference type="AlphaFoldDB" id="A0A0D3KHE0"/>
<dbReference type="HOGENOM" id="CLU_720478_0_0_1"/>
<dbReference type="KEGG" id="ehx:EMIHUDRAFT_110874"/>
<dbReference type="PROSITE" id="PS50076">
    <property type="entry name" value="DNAJ_2"/>
    <property type="match status" value="1"/>
</dbReference>
<evidence type="ECO:0000313" key="3">
    <source>
        <dbReference type="EnsemblProtists" id="EOD35175"/>
    </source>
</evidence>
<organism evidence="3 4">
    <name type="scientific">Emiliania huxleyi (strain CCMP1516)</name>
    <dbReference type="NCBI Taxonomy" id="280463"/>
    <lineage>
        <taxon>Eukaryota</taxon>
        <taxon>Haptista</taxon>
        <taxon>Haptophyta</taxon>
        <taxon>Prymnesiophyceae</taxon>
        <taxon>Isochrysidales</taxon>
        <taxon>Noelaerhabdaceae</taxon>
        <taxon>Emiliania</taxon>
    </lineage>
</organism>
<accession>A0A0D3KHE0</accession>
<dbReference type="GeneID" id="17280445"/>
<dbReference type="EnsemblProtists" id="EOD35175">
    <property type="protein sequence ID" value="EOD35175"/>
    <property type="gene ID" value="EMIHUDRAFT_110874"/>
</dbReference>
<dbReference type="InterPro" id="IPR001623">
    <property type="entry name" value="DnaJ_domain"/>
</dbReference>
<proteinExistence type="predicted"/>
<protein>
    <recommendedName>
        <fullName evidence="2">J domain-containing protein</fullName>
    </recommendedName>
</protein>
<evidence type="ECO:0000313" key="4">
    <source>
        <dbReference type="Proteomes" id="UP000013827"/>
    </source>
</evidence>
<dbReference type="InterPro" id="IPR036869">
    <property type="entry name" value="J_dom_sf"/>
</dbReference>
<feature type="domain" description="J" evidence="2">
    <location>
        <begin position="206"/>
        <end position="264"/>
    </location>
</feature>
<keyword evidence="4" id="KW-1185">Reference proteome</keyword>
<dbReference type="Proteomes" id="UP000013827">
    <property type="component" value="Unassembled WGS sequence"/>
</dbReference>
<dbReference type="PANTHER" id="PTHR44137">
    <property type="entry name" value="BNAC03G44070D PROTEIN"/>
    <property type="match status" value="1"/>
</dbReference>
<dbReference type="PRINTS" id="PR00625">
    <property type="entry name" value="JDOMAIN"/>
</dbReference>
<feature type="region of interest" description="Disordered" evidence="1">
    <location>
        <begin position="262"/>
        <end position="290"/>
    </location>
</feature>
<evidence type="ECO:0000259" key="2">
    <source>
        <dbReference type="PROSITE" id="PS50076"/>
    </source>
</evidence>
<dbReference type="Pfam" id="PF00226">
    <property type="entry name" value="DnaJ"/>
    <property type="match status" value="1"/>
</dbReference>
<dbReference type="Gene3D" id="1.10.287.110">
    <property type="entry name" value="DnaJ domain"/>
    <property type="match status" value="1"/>
</dbReference>
<evidence type="ECO:0000256" key="1">
    <source>
        <dbReference type="SAM" id="MobiDB-lite"/>
    </source>
</evidence>
<dbReference type="PANTHER" id="PTHR44137:SF32">
    <property type="entry name" value="DNAJ HEAT SHOCK AMINO-TERMINAL DOMAIN PROTEIN"/>
    <property type="match status" value="1"/>
</dbReference>
<dbReference type="RefSeq" id="XP_005787604.1">
    <property type="nucleotide sequence ID" value="XM_005787547.1"/>
</dbReference>
<dbReference type="PaxDb" id="2903-EOD35175"/>